<feature type="region of interest" description="Disordered" evidence="2">
    <location>
        <begin position="1"/>
        <end position="36"/>
    </location>
</feature>
<dbReference type="RefSeq" id="WP_267771306.1">
    <property type="nucleotide sequence ID" value="NZ_JAPNKE010000002.1"/>
</dbReference>
<keyword evidence="1" id="KW-0547">Nucleotide-binding</keyword>
<dbReference type="PROSITE" id="PS00107">
    <property type="entry name" value="PROTEIN_KINASE_ATP"/>
    <property type="match status" value="1"/>
</dbReference>
<comment type="caution">
    <text evidence="4">The sequence shown here is derived from an EMBL/GenBank/DDBJ whole genome shotgun (WGS) entry which is preliminary data.</text>
</comment>
<dbReference type="InterPro" id="IPR000719">
    <property type="entry name" value="Prot_kinase_dom"/>
</dbReference>
<dbReference type="AlphaFoldDB" id="A0A9X3IZK9"/>
<accession>A0A9X3IZK9</accession>
<sequence>MSSPADLTLNTPLTPVLSHVSPSPEGTPLTPPVDGEPVNDCAAELEPLPSQIGRFNVLKRLGSGGMGVVYVAYDRDLDRKVALKVLRTAAISRPKRDKARHRLLREAQAMARCRTRT</sequence>
<name>A0A9X3IZK9_9BACT</name>
<evidence type="ECO:0000313" key="5">
    <source>
        <dbReference type="Proteomes" id="UP001150924"/>
    </source>
</evidence>
<dbReference type="SUPFAM" id="SSF56112">
    <property type="entry name" value="Protein kinase-like (PK-like)"/>
    <property type="match status" value="1"/>
</dbReference>
<gene>
    <name evidence="4" type="ORF">OV079_24690</name>
</gene>
<keyword evidence="1" id="KW-0067">ATP-binding</keyword>
<dbReference type="InterPro" id="IPR011009">
    <property type="entry name" value="Kinase-like_dom_sf"/>
</dbReference>
<keyword evidence="5" id="KW-1185">Reference proteome</keyword>
<evidence type="ECO:0000259" key="3">
    <source>
        <dbReference type="PROSITE" id="PS50011"/>
    </source>
</evidence>
<evidence type="ECO:0000256" key="2">
    <source>
        <dbReference type="SAM" id="MobiDB-lite"/>
    </source>
</evidence>
<dbReference type="EMBL" id="JAPNKE010000002">
    <property type="protein sequence ID" value="MCY1008699.1"/>
    <property type="molecule type" value="Genomic_DNA"/>
</dbReference>
<dbReference type="PROSITE" id="PS50011">
    <property type="entry name" value="PROTEIN_KINASE_DOM"/>
    <property type="match status" value="1"/>
</dbReference>
<dbReference type="InterPro" id="IPR017441">
    <property type="entry name" value="Protein_kinase_ATP_BS"/>
</dbReference>
<dbReference type="GO" id="GO:0005524">
    <property type="term" value="F:ATP binding"/>
    <property type="evidence" value="ECO:0007669"/>
    <property type="project" value="UniProtKB-UniRule"/>
</dbReference>
<evidence type="ECO:0000313" key="4">
    <source>
        <dbReference type="EMBL" id="MCY1008699.1"/>
    </source>
</evidence>
<dbReference type="GO" id="GO:0004672">
    <property type="term" value="F:protein kinase activity"/>
    <property type="evidence" value="ECO:0007669"/>
    <property type="project" value="InterPro"/>
</dbReference>
<proteinExistence type="predicted"/>
<organism evidence="4 5">
    <name type="scientific">Nannocystis pusilla</name>
    <dbReference type="NCBI Taxonomy" id="889268"/>
    <lineage>
        <taxon>Bacteria</taxon>
        <taxon>Pseudomonadati</taxon>
        <taxon>Myxococcota</taxon>
        <taxon>Polyangia</taxon>
        <taxon>Nannocystales</taxon>
        <taxon>Nannocystaceae</taxon>
        <taxon>Nannocystis</taxon>
    </lineage>
</organism>
<dbReference type="Gene3D" id="3.30.200.20">
    <property type="entry name" value="Phosphorylase Kinase, domain 1"/>
    <property type="match status" value="1"/>
</dbReference>
<feature type="binding site" evidence="1">
    <location>
        <position position="84"/>
    </location>
    <ligand>
        <name>ATP</name>
        <dbReference type="ChEBI" id="CHEBI:30616"/>
    </ligand>
</feature>
<reference evidence="4" key="1">
    <citation type="submission" date="2022-11" db="EMBL/GenBank/DDBJ databases">
        <title>Minimal conservation of predation-associated metabolite biosynthetic gene clusters underscores biosynthetic potential of Myxococcota including descriptions for ten novel species: Archangium lansinium sp. nov., Myxococcus landrumus sp. nov., Nannocystis bai.</title>
        <authorList>
            <person name="Ahearne A."/>
            <person name="Stevens C."/>
            <person name="Phillips K."/>
        </authorList>
    </citation>
    <scope>NUCLEOTIDE SEQUENCE</scope>
    <source>
        <strain evidence="4">Na p29</strain>
    </source>
</reference>
<protein>
    <recommendedName>
        <fullName evidence="3">Protein kinase domain-containing protein</fullName>
    </recommendedName>
</protein>
<feature type="domain" description="Protein kinase" evidence="3">
    <location>
        <begin position="55"/>
        <end position="117"/>
    </location>
</feature>
<dbReference type="Proteomes" id="UP001150924">
    <property type="component" value="Unassembled WGS sequence"/>
</dbReference>
<feature type="compositionally biased region" description="Polar residues" evidence="2">
    <location>
        <begin position="1"/>
        <end position="13"/>
    </location>
</feature>
<evidence type="ECO:0000256" key="1">
    <source>
        <dbReference type="PROSITE-ProRule" id="PRU10141"/>
    </source>
</evidence>